<dbReference type="OrthoDB" id="4187154at2759"/>
<protein>
    <submittedName>
        <fullName evidence="2">Uncharacterized protein</fullName>
    </submittedName>
</protein>
<sequence length="639" mass="70732">MSSRSIIFGPITLSSPADKLSLDVEYEVDMRLPSGKLGTVSVGECLEALASGEVWVARGNSCRIDFRVSLDGEELAQTNNIHIIELLGKSIAESKIWAQLGLSTILHLQNGIIYLHLNYDEPSSLPVVDSRPWSCTTTDIKTPEALLCAQMDRLTVSLAFRSTAARNQVSKRVRSSSQNPVIGKNSTKRIKITPSSTPTKSSITKLIPHEMAGLLKECSDDLYSSITLHVIPALSQLSSFVSSGQFSKFPSPMRTIAPQKSRKRRVASPIKSPNTETGTLEKMGNYPVRPKDKATDEMLLLPGDEGNSIQPLKINSLSSLTIKTFPRKRHASGFNRGMAYALDPTASSNLVNAAMRIMIADTSPRQKTTKGLKIYNTLNTSATSLASLTPVMFSPGFKKSVAHNSHYIPRIVQMMTSLARSAQTPSLRQKLAQIANFPTSEFTNDRDDARINGGLGSEKRLAAVIQARLWSMMQRTLHDPLAARQATNKRSSRENAFLAEENDVYDDLLETIGTENDMEDLKMEEDDFRWVIDDDCSEKSAFDSILSDYDGTLGDEFDDLLDDEGEILLSDEVRERLEIESETEEMLFGRCWQAEDDEQYDNLLLVVEGSSQDELLLDNQGDVVLGEELSFGNDDMLLI</sequence>
<keyword evidence="3" id="KW-1185">Reference proteome</keyword>
<gene>
    <name evidence="2" type="ORF">DSL72_001156</name>
</gene>
<dbReference type="AlphaFoldDB" id="A0A8A3P9Y4"/>
<proteinExistence type="predicted"/>
<name>A0A8A3P9Y4_9HELO</name>
<evidence type="ECO:0000256" key="1">
    <source>
        <dbReference type="SAM" id="MobiDB-lite"/>
    </source>
</evidence>
<dbReference type="EMBL" id="CP063406">
    <property type="protein sequence ID" value="QSZ31589.1"/>
    <property type="molecule type" value="Genomic_DNA"/>
</dbReference>
<evidence type="ECO:0000313" key="3">
    <source>
        <dbReference type="Proteomes" id="UP000672032"/>
    </source>
</evidence>
<evidence type="ECO:0000313" key="2">
    <source>
        <dbReference type="EMBL" id="QSZ31589.1"/>
    </source>
</evidence>
<reference evidence="2" key="1">
    <citation type="submission" date="2020-10" db="EMBL/GenBank/DDBJ databases">
        <title>Genome Sequence of Monilinia vaccinii-corymbosi Sheds Light on Mummy Berry Disease Infection of Blueberry and Mating Type.</title>
        <authorList>
            <person name="Yow A.G."/>
            <person name="Zhang Y."/>
            <person name="Bansal K."/>
            <person name="Eacker S.M."/>
            <person name="Sullivan S."/>
            <person name="Liachko I."/>
            <person name="Cubeta M.A."/>
            <person name="Rollins J.A."/>
            <person name="Ashrafi H."/>
        </authorList>
    </citation>
    <scope>NUCLEOTIDE SEQUENCE</scope>
    <source>
        <strain evidence="2">RL-1</strain>
    </source>
</reference>
<accession>A0A8A3P9Y4</accession>
<feature type="region of interest" description="Disordered" evidence="1">
    <location>
        <begin position="251"/>
        <end position="287"/>
    </location>
</feature>
<dbReference type="Proteomes" id="UP000672032">
    <property type="component" value="Chromosome 2"/>
</dbReference>
<organism evidence="2 3">
    <name type="scientific">Monilinia vaccinii-corymbosi</name>
    <dbReference type="NCBI Taxonomy" id="61207"/>
    <lineage>
        <taxon>Eukaryota</taxon>
        <taxon>Fungi</taxon>
        <taxon>Dikarya</taxon>
        <taxon>Ascomycota</taxon>
        <taxon>Pezizomycotina</taxon>
        <taxon>Leotiomycetes</taxon>
        <taxon>Helotiales</taxon>
        <taxon>Sclerotiniaceae</taxon>
        <taxon>Monilinia</taxon>
    </lineage>
</organism>